<organism evidence="1 2">
    <name type="scientific">Puccinia triticina</name>
    <dbReference type="NCBI Taxonomy" id="208348"/>
    <lineage>
        <taxon>Eukaryota</taxon>
        <taxon>Fungi</taxon>
        <taxon>Dikarya</taxon>
        <taxon>Basidiomycota</taxon>
        <taxon>Pucciniomycotina</taxon>
        <taxon>Pucciniomycetes</taxon>
        <taxon>Pucciniales</taxon>
        <taxon>Pucciniaceae</taxon>
        <taxon>Puccinia</taxon>
    </lineage>
</organism>
<dbReference type="GeneID" id="77804231"/>
<name>A0ABY7DA17_9BASI</name>
<sequence>MNISSKLDNLSWYGLFVGRKLCGMTRCGEDDHLPLMFSKLRLEEDVAIDYIYTNFYDLGYCGPWTQARYMAERSLFAVNRKAIQRINNTLMTRHPGPQVTLSALDLAPIPGFTMKTTRDLSTVTRMERPEINIHLKSSSGLKADDSR</sequence>
<evidence type="ECO:0000313" key="2">
    <source>
        <dbReference type="Proteomes" id="UP001164743"/>
    </source>
</evidence>
<dbReference type="Proteomes" id="UP001164743">
    <property type="component" value="Chromosome 15A"/>
</dbReference>
<dbReference type="EMBL" id="CP110435">
    <property type="protein sequence ID" value="WAQ91767.1"/>
    <property type="molecule type" value="Genomic_DNA"/>
</dbReference>
<proteinExistence type="predicted"/>
<dbReference type="RefSeq" id="XP_053027322.1">
    <property type="nucleotide sequence ID" value="XM_053163336.1"/>
</dbReference>
<accession>A0ABY7DA17</accession>
<evidence type="ECO:0000313" key="1">
    <source>
        <dbReference type="EMBL" id="WAQ91767.1"/>
    </source>
</evidence>
<gene>
    <name evidence="1" type="ORF">PtA15_15A159</name>
</gene>
<reference evidence="1" key="1">
    <citation type="submission" date="2022-10" db="EMBL/GenBank/DDBJ databases">
        <title>Puccinia triticina Genome sequencing and assembly.</title>
        <authorList>
            <person name="Li C."/>
        </authorList>
    </citation>
    <scope>NUCLEOTIDE SEQUENCE</scope>
    <source>
        <strain evidence="1">Pt15</strain>
    </source>
</reference>
<protein>
    <submittedName>
        <fullName evidence="1">Uncharacterized protein</fullName>
    </submittedName>
</protein>
<keyword evidence="2" id="KW-1185">Reference proteome</keyword>